<keyword evidence="2" id="KW-0328">Glycosyltransferase</keyword>
<evidence type="ECO:0000313" key="4">
    <source>
        <dbReference type="EnsemblMetazoa" id="PPAI004372-PA"/>
    </source>
</evidence>
<dbReference type="InterPro" id="IPR002213">
    <property type="entry name" value="UDP_glucos_trans"/>
</dbReference>
<keyword evidence="3" id="KW-0808">Transferase</keyword>
<dbReference type="GO" id="GO:0008194">
    <property type="term" value="F:UDP-glycosyltransferase activity"/>
    <property type="evidence" value="ECO:0007669"/>
    <property type="project" value="InterPro"/>
</dbReference>
<comment type="similarity">
    <text evidence="1">Belongs to the UDP-glycosyltransferase family.</text>
</comment>
<keyword evidence="5" id="KW-1185">Reference proteome</keyword>
<dbReference type="EMBL" id="AJVK01028414">
    <property type="status" value="NOT_ANNOTATED_CDS"/>
    <property type="molecule type" value="Genomic_DNA"/>
</dbReference>
<accession>A0A1B0D9R0</accession>
<dbReference type="SUPFAM" id="SSF53756">
    <property type="entry name" value="UDP-Glycosyltransferase/glycogen phosphorylase"/>
    <property type="match status" value="1"/>
</dbReference>
<dbReference type="EnsemblMetazoa" id="PPAI004372-RA">
    <property type="protein sequence ID" value="PPAI004372-PA"/>
    <property type="gene ID" value="PPAI004372"/>
</dbReference>
<evidence type="ECO:0000256" key="1">
    <source>
        <dbReference type="ARBA" id="ARBA00009995"/>
    </source>
</evidence>
<dbReference type="InterPro" id="IPR050271">
    <property type="entry name" value="UDP-glycosyltransferase"/>
</dbReference>
<evidence type="ECO:0000256" key="3">
    <source>
        <dbReference type="ARBA" id="ARBA00022679"/>
    </source>
</evidence>
<dbReference type="VEuPathDB" id="VectorBase:PPAI004372"/>
<dbReference type="AlphaFoldDB" id="A0A1B0D9R0"/>
<proteinExistence type="inferred from homology"/>
<evidence type="ECO:0000313" key="5">
    <source>
        <dbReference type="Proteomes" id="UP000092462"/>
    </source>
</evidence>
<organism evidence="4 5">
    <name type="scientific">Phlebotomus papatasi</name>
    <name type="common">Sandfly</name>
    <dbReference type="NCBI Taxonomy" id="29031"/>
    <lineage>
        <taxon>Eukaryota</taxon>
        <taxon>Metazoa</taxon>
        <taxon>Ecdysozoa</taxon>
        <taxon>Arthropoda</taxon>
        <taxon>Hexapoda</taxon>
        <taxon>Insecta</taxon>
        <taxon>Pterygota</taxon>
        <taxon>Neoptera</taxon>
        <taxon>Endopterygota</taxon>
        <taxon>Diptera</taxon>
        <taxon>Nematocera</taxon>
        <taxon>Psychodoidea</taxon>
        <taxon>Psychodidae</taxon>
        <taxon>Phlebotomus</taxon>
        <taxon>Phlebotomus</taxon>
    </lineage>
</organism>
<dbReference type="VEuPathDB" id="VectorBase:PPAPM1_011399"/>
<name>A0A1B0D9R0_PHLPP</name>
<dbReference type="PANTHER" id="PTHR48043:SF159">
    <property type="entry name" value="EG:EG0003.4 PROTEIN-RELATED"/>
    <property type="match status" value="1"/>
</dbReference>
<dbReference type="PANTHER" id="PTHR48043">
    <property type="entry name" value="EG:EG0003.4 PROTEIN-RELATED"/>
    <property type="match status" value="1"/>
</dbReference>
<reference evidence="4" key="1">
    <citation type="submission" date="2022-08" db="UniProtKB">
        <authorList>
            <consortium name="EnsemblMetazoa"/>
        </authorList>
    </citation>
    <scope>IDENTIFICATION</scope>
    <source>
        <strain evidence="4">Israel</strain>
    </source>
</reference>
<evidence type="ECO:0000256" key="2">
    <source>
        <dbReference type="ARBA" id="ARBA00022676"/>
    </source>
</evidence>
<dbReference type="Proteomes" id="UP000092462">
    <property type="component" value="Unassembled WGS sequence"/>
</dbReference>
<dbReference type="Pfam" id="PF00201">
    <property type="entry name" value="UDPGT"/>
    <property type="match status" value="1"/>
</dbReference>
<protein>
    <submittedName>
        <fullName evidence="4">Uncharacterized protein</fullName>
    </submittedName>
</protein>
<sequence>MKWFSIICVMCLVPLAWSANILVLEGVPSPSHHIFITTLSQALAARGHNVTSITSDLDDYKTPNLTYLYLDKLKEYLESPAFQEIDMLEYGTMNPWLSALFMPWYIVDFLDSEILSTGFRQLLDYPDDFEFDLVLYDYLLGPALLPFVHKFKNPPLVGLTAFYSPSTTANFVGSVFNPAFVPYGYIDTFTVTSFWSRLNNYLLHVVDYVIREHIMTRIFEYYLKKDFPGMTSITELQQQMKLVIMNRDPITDHIEPTLPNVISAGGMQIQALKALPQVITLS</sequence>